<organism evidence="2 3">
    <name type="scientific">Lasius niger</name>
    <name type="common">Black garden ant</name>
    <dbReference type="NCBI Taxonomy" id="67767"/>
    <lineage>
        <taxon>Eukaryota</taxon>
        <taxon>Metazoa</taxon>
        <taxon>Ecdysozoa</taxon>
        <taxon>Arthropoda</taxon>
        <taxon>Hexapoda</taxon>
        <taxon>Insecta</taxon>
        <taxon>Pterygota</taxon>
        <taxon>Neoptera</taxon>
        <taxon>Endopterygota</taxon>
        <taxon>Hymenoptera</taxon>
        <taxon>Apocrita</taxon>
        <taxon>Aculeata</taxon>
        <taxon>Formicoidea</taxon>
        <taxon>Formicidae</taxon>
        <taxon>Formicinae</taxon>
        <taxon>Lasius</taxon>
        <taxon>Lasius</taxon>
    </lineage>
</organism>
<feature type="region of interest" description="Disordered" evidence="1">
    <location>
        <begin position="1"/>
        <end position="74"/>
    </location>
</feature>
<dbReference type="EMBL" id="LBMM01012252">
    <property type="protein sequence ID" value="KMQ86321.1"/>
    <property type="molecule type" value="Genomic_DNA"/>
</dbReference>
<dbReference type="PaxDb" id="67767-A0A0J7K7Y9"/>
<evidence type="ECO:0000313" key="2">
    <source>
        <dbReference type="EMBL" id="KMQ86321.1"/>
    </source>
</evidence>
<accession>A0A0J7K7Y9</accession>
<sequence>METRSQQEPASETHKKSLSSYAKENIITQKISSQKDTSSNARENMVVQKIAPQEDMTSDEEQNSHMFADSDQENVCNLENETPRRDANATRRTYFSSSQWQDMWTSNMEDEEIQQIWNLRTEKPSQRRVMSRWPEDL</sequence>
<comment type="caution">
    <text evidence="2">The sequence shown here is derived from an EMBL/GenBank/DDBJ whole genome shotgun (WGS) entry which is preliminary data.</text>
</comment>
<gene>
    <name evidence="2" type="ORF">RF55_14713</name>
</gene>
<protein>
    <submittedName>
        <fullName evidence="2">Doublesex-and mab-3-related transcription factor a1</fullName>
    </submittedName>
</protein>
<dbReference type="Proteomes" id="UP000036403">
    <property type="component" value="Unassembled WGS sequence"/>
</dbReference>
<proteinExistence type="predicted"/>
<keyword evidence="3" id="KW-1185">Reference proteome</keyword>
<evidence type="ECO:0000313" key="3">
    <source>
        <dbReference type="Proteomes" id="UP000036403"/>
    </source>
</evidence>
<dbReference type="AlphaFoldDB" id="A0A0J7K7Y9"/>
<feature type="compositionally biased region" description="Polar residues" evidence="1">
    <location>
        <begin position="18"/>
        <end position="42"/>
    </location>
</feature>
<evidence type="ECO:0000256" key="1">
    <source>
        <dbReference type="SAM" id="MobiDB-lite"/>
    </source>
</evidence>
<reference evidence="2 3" key="1">
    <citation type="submission" date="2015-04" db="EMBL/GenBank/DDBJ databases">
        <title>Lasius niger genome sequencing.</title>
        <authorList>
            <person name="Konorov E.A."/>
            <person name="Nikitin M.A."/>
            <person name="Kirill M.V."/>
            <person name="Chang P."/>
        </authorList>
    </citation>
    <scope>NUCLEOTIDE SEQUENCE [LARGE SCALE GENOMIC DNA]</scope>
    <source>
        <tissue evidence="2">Whole</tissue>
    </source>
</reference>
<name>A0A0J7K7Y9_LASNI</name>
<feature type="compositionally biased region" description="Basic and acidic residues" evidence="1">
    <location>
        <begin position="1"/>
        <end position="15"/>
    </location>
</feature>